<dbReference type="SUPFAM" id="SSF52518">
    <property type="entry name" value="Thiamin diphosphate-binding fold (THDP-binding)"/>
    <property type="match status" value="1"/>
</dbReference>
<name>A0A0C5XI10_NOCSI</name>
<dbReference type="OrthoDB" id="9785953at2"/>
<dbReference type="EMBL" id="CP009896">
    <property type="protein sequence ID" value="AJR18776.1"/>
    <property type="molecule type" value="Genomic_DNA"/>
</dbReference>
<sequence length="200" mass="20344">MRRGDVAAALAVAAPGHVVVASLGTAGRAWREHGGANPTFYASDPMGAAPGLALGAALARPDLDFLLIEGDGDLVMNLGSLLAIADAAPANLRVVVFNNGRYETGGGQPLAAGALADLAAIARGAGWPFARTVVRDTSADQLPELLGELLGAAPGPAMLVVEVDPEPSPYGGPGELSGAEAQREFRTALANWERSKGDER</sequence>
<dbReference type="GO" id="GO:0030976">
    <property type="term" value="F:thiamine pyrophosphate binding"/>
    <property type="evidence" value="ECO:0007669"/>
    <property type="project" value="InterPro"/>
</dbReference>
<evidence type="ECO:0000256" key="2">
    <source>
        <dbReference type="ARBA" id="ARBA00023239"/>
    </source>
</evidence>
<gene>
    <name evidence="3" type="ORF">KR76_24870</name>
</gene>
<dbReference type="EC" id="4.1.1.82" evidence="3"/>
<organism evidence="3 4">
    <name type="scientific">Nocardioides simplex</name>
    <name type="common">Arthrobacter simplex</name>
    <dbReference type="NCBI Taxonomy" id="2045"/>
    <lineage>
        <taxon>Bacteria</taxon>
        <taxon>Bacillati</taxon>
        <taxon>Actinomycetota</taxon>
        <taxon>Actinomycetes</taxon>
        <taxon>Propionibacteriales</taxon>
        <taxon>Nocardioidaceae</taxon>
        <taxon>Pimelobacter</taxon>
    </lineage>
</organism>
<reference evidence="3 4" key="1">
    <citation type="journal article" date="2015" name="Genome Announc.">
        <title>Complete Genome Sequence of Steroid-Transforming Nocardioides simplex VKM Ac-2033D.</title>
        <authorList>
            <person name="Shtratnikova V.Y."/>
            <person name="Schelkunov M.I."/>
            <person name="Pekov Y.A."/>
            <person name="Fokina V.V."/>
            <person name="Logacheva M.D."/>
            <person name="Sokolov S.L."/>
            <person name="Bragin E.Y."/>
            <person name="Ashapkin V.V."/>
            <person name="Donova M.V."/>
        </authorList>
    </citation>
    <scope>NUCLEOTIDE SEQUENCE [LARGE SCALE GENOMIC DNA]</scope>
    <source>
        <strain evidence="3 4">VKM Ac-2033D</strain>
    </source>
</reference>
<dbReference type="STRING" id="2045.KR76_24870"/>
<dbReference type="InterPro" id="IPR011766">
    <property type="entry name" value="TPP_enzyme_TPP-bd"/>
</dbReference>
<keyword evidence="3" id="KW-0670">Pyruvate</keyword>
<dbReference type="PANTHER" id="PTHR42818">
    <property type="entry name" value="SULFOPYRUVATE DECARBOXYLASE SUBUNIT ALPHA"/>
    <property type="match status" value="1"/>
</dbReference>
<dbReference type="RefSeq" id="WP_052139087.1">
    <property type="nucleotide sequence ID" value="NZ_BJMC01000024.1"/>
</dbReference>
<proteinExistence type="predicted"/>
<keyword evidence="1" id="KW-0210">Decarboxylase</keyword>
<dbReference type="GO" id="GO:0033980">
    <property type="term" value="F:phosphonopyruvate decarboxylase activity"/>
    <property type="evidence" value="ECO:0007669"/>
    <property type="project" value="UniProtKB-EC"/>
</dbReference>
<evidence type="ECO:0000313" key="4">
    <source>
        <dbReference type="Proteomes" id="UP000030300"/>
    </source>
</evidence>
<accession>A0A0C5XI10</accession>
<evidence type="ECO:0000256" key="1">
    <source>
        <dbReference type="ARBA" id="ARBA00022793"/>
    </source>
</evidence>
<dbReference type="KEGG" id="psim:KR76_24870"/>
<dbReference type="GO" id="GO:0000287">
    <property type="term" value="F:magnesium ion binding"/>
    <property type="evidence" value="ECO:0007669"/>
    <property type="project" value="UniProtKB-ARBA"/>
</dbReference>
<keyword evidence="4" id="KW-1185">Reference proteome</keyword>
<protein>
    <submittedName>
        <fullName evidence="3">Phosphonopyruvate decarboxylase</fullName>
        <ecNumber evidence="3">4.1.1.82</ecNumber>
    </submittedName>
</protein>
<dbReference type="Gene3D" id="3.40.50.970">
    <property type="match status" value="1"/>
</dbReference>
<dbReference type="HOGENOM" id="CLU_117492_1_0_11"/>
<dbReference type="InterPro" id="IPR051818">
    <property type="entry name" value="TPP_dependent_decarboxylase"/>
</dbReference>
<dbReference type="Proteomes" id="UP000030300">
    <property type="component" value="Chromosome"/>
</dbReference>
<dbReference type="PANTHER" id="PTHR42818:SF1">
    <property type="entry name" value="SULFOPYRUVATE DECARBOXYLASE"/>
    <property type="match status" value="1"/>
</dbReference>
<dbReference type="GeneID" id="96612660"/>
<dbReference type="InterPro" id="IPR029061">
    <property type="entry name" value="THDP-binding"/>
</dbReference>
<dbReference type="AlphaFoldDB" id="A0A0C5XI10"/>
<keyword evidence="2 3" id="KW-0456">Lyase</keyword>
<evidence type="ECO:0000313" key="3">
    <source>
        <dbReference type="EMBL" id="AJR18776.1"/>
    </source>
</evidence>
<dbReference type="Pfam" id="PF02775">
    <property type="entry name" value="TPP_enzyme_C"/>
    <property type="match status" value="1"/>
</dbReference>